<organism evidence="2 3">
    <name type="scientific">Candidatus Rhodoblastus alkanivorans</name>
    <dbReference type="NCBI Taxonomy" id="2954117"/>
    <lineage>
        <taxon>Bacteria</taxon>
        <taxon>Pseudomonadati</taxon>
        <taxon>Pseudomonadota</taxon>
        <taxon>Alphaproteobacteria</taxon>
        <taxon>Hyphomicrobiales</taxon>
        <taxon>Rhodoblastaceae</taxon>
        <taxon>Rhodoblastus</taxon>
    </lineage>
</organism>
<keyword evidence="1" id="KW-0732">Signal</keyword>
<feature type="signal peptide" evidence="1">
    <location>
        <begin position="1"/>
        <end position="22"/>
    </location>
</feature>
<evidence type="ECO:0008006" key="4">
    <source>
        <dbReference type="Google" id="ProtNLM"/>
    </source>
</evidence>
<comment type="caution">
    <text evidence="2">The sequence shown here is derived from an EMBL/GenBank/DDBJ whole genome shotgun (WGS) entry which is preliminary data.</text>
</comment>
<proteinExistence type="predicted"/>
<protein>
    <recommendedName>
        <fullName evidence="4">Sulfur globule protein</fullName>
    </recommendedName>
</protein>
<reference evidence="2" key="1">
    <citation type="journal article" date="2022" name="ISME J.">
        <title>Identification of active gaseous-alkane degraders at natural gas seeps.</title>
        <authorList>
            <person name="Farhan Ul Haque M."/>
            <person name="Hernandez M."/>
            <person name="Crombie A.T."/>
            <person name="Murrell J.C."/>
        </authorList>
    </citation>
    <scope>NUCLEOTIDE SEQUENCE</scope>
    <source>
        <strain evidence="2">PC2</strain>
    </source>
</reference>
<gene>
    <name evidence="2" type="ORF">K2U94_09550</name>
</gene>
<name>A0ABS9Z5V4_9HYPH</name>
<feature type="chain" id="PRO_5047055661" description="Sulfur globule protein" evidence="1">
    <location>
        <begin position="23"/>
        <end position="87"/>
    </location>
</feature>
<accession>A0ABS9Z5V4</accession>
<keyword evidence="3" id="KW-1185">Reference proteome</keyword>
<dbReference type="Proteomes" id="UP001139104">
    <property type="component" value="Unassembled WGS sequence"/>
</dbReference>
<evidence type="ECO:0000256" key="1">
    <source>
        <dbReference type="SAM" id="SignalP"/>
    </source>
</evidence>
<dbReference type="RefSeq" id="WP_243066979.1">
    <property type="nucleotide sequence ID" value="NZ_JAIVFK010000012.1"/>
</dbReference>
<evidence type="ECO:0000313" key="2">
    <source>
        <dbReference type="EMBL" id="MCI4683006.1"/>
    </source>
</evidence>
<dbReference type="EMBL" id="JAIVFP010000001">
    <property type="protein sequence ID" value="MCI4683006.1"/>
    <property type="molecule type" value="Genomic_DNA"/>
</dbReference>
<sequence>MKTMLSGALIALGLTLALPAGAMPLAPSSGVVAGQSEAMITQVHGYYGRQGRHGGWSRGHHYGWGRGHGYGHGYRYGHGHGYGRGRY</sequence>
<evidence type="ECO:0000313" key="3">
    <source>
        <dbReference type="Proteomes" id="UP001139104"/>
    </source>
</evidence>